<dbReference type="AlphaFoldDB" id="A0A1Y2F3X0"/>
<dbReference type="STRING" id="106004.A0A1Y2F3X0"/>
<dbReference type="GO" id="GO:0003824">
    <property type="term" value="F:catalytic activity"/>
    <property type="evidence" value="ECO:0007669"/>
    <property type="project" value="InterPro"/>
</dbReference>
<gene>
    <name evidence="1" type="ORF">BCR35DRAFT_332559</name>
</gene>
<dbReference type="Proteomes" id="UP000193467">
    <property type="component" value="Unassembled WGS sequence"/>
</dbReference>
<dbReference type="Gene3D" id="3.40.140.10">
    <property type="entry name" value="Cytidine Deaminase, domain 2"/>
    <property type="match status" value="1"/>
</dbReference>
<name>A0A1Y2F3X0_9BASI</name>
<reference evidence="1 2" key="1">
    <citation type="submission" date="2016-07" db="EMBL/GenBank/DDBJ databases">
        <title>Pervasive Adenine N6-methylation of Active Genes in Fungi.</title>
        <authorList>
            <consortium name="DOE Joint Genome Institute"/>
            <person name="Mondo S.J."/>
            <person name="Dannebaum R.O."/>
            <person name="Kuo R.C."/>
            <person name="Labutti K."/>
            <person name="Haridas S."/>
            <person name="Kuo A."/>
            <person name="Salamov A."/>
            <person name="Ahrendt S.R."/>
            <person name="Lipzen A."/>
            <person name="Sullivan W."/>
            <person name="Andreopoulos W.B."/>
            <person name="Clum A."/>
            <person name="Lindquist E."/>
            <person name="Daum C."/>
            <person name="Ramamoorthy G.K."/>
            <person name="Gryganskyi A."/>
            <person name="Culley D."/>
            <person name="Magnuson J.K."/>
            <person name="James T.Y."/>
            <person name="O'Malley M.A."/>
            <person name="Stajich J.E."/>
            <person name="Spatafora J.W."/>
            <person name="Visel A."/>
            <person name="Grigoriev I.V."/>
        </authorList>
    </citation>
    <scope>NUCLEOTIDE SEQUENCE [LARGE SCALE GENOMIC DNA]</scope>
    <source>
        <strain evidence="1 2">62-1032</strain>
    </source>
</reference>
<keyword evidence="2" id="KW-1185">Reference proteome</keyword>
<evidence type="ECO:0008006" key="3">
    <source>
        <dbReference type="Google" id="ProtNLM"/>
    </source>
</evidence>
<dbReference type="GO" id="GO:0006139">
    <property type="term" value="P:nucleobase-containing compound metabolic process"/>
    <property type="evidence" value="ECO:0007669"/>
    <property type="project" value="UniProtKB-ARBA"/>
</dbReference>
<sequence length="154" mass="17253">MSLYPPRSPLPTQQQIELYLQLTIDVADKAAAAGYHPFGSVLLDEKGEVLMEQGNVNTVQHAEVELARRAYKEYTPQELWAYTLGQYDHIGRIIYGSPETALLALTGDHPENPTMNLSCRTVLESGSKDVQVIGPVPEMEEKVVKSHRDFWASR</sequence>
<protein>
    <recommendedName>
        <fullName evidence="3">Cytidine deaminase-like protein</fullName>
    </recommendedName>
</protein>
<evidence type="ECO:0000313" key="1">
    <source>
        <dbReference type="EMBL" id="ORY77645.1"/>
    </source>
</evidence>
<evidence type="ECO:0000313" key="2">
    <source>
        <dbReference type="Proteomes" id="UP000193467"/>
    </source>
</evidence>
<dbReference type="InParanoid" id="A0A1Y2F3X0"/>
<dbReference type="InterPro" id="IPR016193">
    <property type="entry name" value="Cytidine_deaminase-like"/>
</dbReference>
<dbReference type="EMBL" id="MCGR01000031">
    <property type="protein sequence ID" value="ORY77645.1"/>
    <property type="molecule type" value="Genomic_DNA"/>
</dbReference>
<comment type="caution">
    <text evidence="1">The sequence shown here is derived from an EMBL/GenBank/DDBJ whole genome shotgun (WGS) entry which is preliminary data.</text>
</comment>
<organism evidence="1 2">
    <name type="scientific">Leucosporidium creatinivorum</name>
    <dbReference type="NCBI Taxonomy" id="106004"/>
    <lineage>
        <taxon>Eukaryota</taxon>
        <taxon>Fungi</taxon>
        <taxon>Dikarya</taxon>
        <taxon>Basidiomycota</taxon>
        <taxon>Pucciniomycotina</taxon>
        <taxon>Microbotryomycetes</taxon>
        <taxon>Leucosporidiales</taxon>
        <taxon>Leucosporidium</taxon>
    </lineage>
</organism>
<proteinExistence type="predicted"/>
<dbReference type="OrthoDB" id="408702at2759"/>
<accession>A0A1Y2F3X0</accession>
<dbReference type="SUPFAM" id="SSF53927">
    <property type="entry name" value="Cytidine deaminase-like"/>
    <property type="match status" value="1"/>
</dbReference>